<proteinExistence type="predicted"/>
<feature type="transmembrane region" description="Helical" evidence="1">
    <location>
        <begin position="6"/>
        <end position="28"/>
    </location>
</feature>
<dbReference type="Proteomes" id="UP000007174">
    <property type="component" value="Unassembled WGS sequence"/>
</dbReference>
<name>H1W1H0_COLHI</name>
<reference evidence="3" key="1">
    <citation type="journal article" date="2012" name="Nat. Genet.">
        <title>Lifestyle transitions in plant pathogenic Colletotrichum fungi deciphered by genome and transcriptome analyses.</title>
        <authorList>
            <person name="O'Connell R.J."/>
            <person name="Thon M.R."/>
            <person name="Hacquard S."/>
            <person name="Amyotte S.G."/>
            <person name="Kleemann J."/>
            <person name="Torres M.F."/>
            <person name="Damm U."/>
            <person name="Buiate E.A."/>
            <person name="Epstein L."/>
            <person name="Alkan N."/>
            <person name="Altmueller J."/>
            <person name="Alvarado-Balderrama L."/>
            <person name="Bauser C.A."/>
            <person name="Becker C."/>
            <person name="Birren B.W."/>
            <person name="Chen Z."/>
            <person name="Choi J."/>
            <person name="Crouch J.A."/>
            <person name="Duvick J.P."/>
            <person name="Farman M.A."/>
            <person name="Gan P."/>
            <person name="Heiman D."/>
            <person name="Henrissat B."/>
            <person name="Howard R.J."/>
            <person name="Kabbage M."/>
            <person name="Koch C."/>
            <person name="Kracher B."/>
            <person name="Kubo Y."/>
            <person name="Law A.D."/>
            <person name="Lebrun M.-H."/>
            <person name="Lee Y.-H."/>
            <person name="Miyara I."/>
            <person name="Moore N."/>
            <person name="Neumann U."/>
            <person name="Nordstroem K."/>
            <person name="Panaccione D.G."/>
            <person name="Panstruga R."/>
            <person name="Place M."/>
            <person name="Proctor R.H."/>
            <person name="Prusky D."/>
            <person name="Rech G."/>
            <person name="Reinhardt R."/>
            <person name="Rollins J.A."/>
            <person name="Rounsley S."/>
            <person name="Schardl C.L."/>
            <person name="Schwartz D.C."/>
            <person name="Shenoy N."/>
            <person name="Shirasu K."/>
            <person name="Sikhakolli U.R."/>
            <person name="Stueber K."/>
            <person name="Sukno S.A."/>
            <person name="Sweigard J.A."/>
            <person name="Takano Y."/>
            <person name="Takahara H."/>
            <person name="Trail F."/>
            <person name="van der Does H.C."/>
            <person name="Voll L.M."/>
            <person name="Will I."/>
            <person name="Young S."/>
            <person name="Zeng Q."/>
            <person name="Zhang J."/>
            <person name="Zhou S."/>
            <person name="Dickman M.B."/>
            <person name="Schulze-Lefert P."/>
            <person name="Ver Loren van Themaat E."/>
            <person name="Ma L.-J."/>
            <person name="Vaillancourt L.J."/>
        </authorList>
    </citation>
    <scope>NUCLEOTIDE SEQUENCE [LARGE SCALE GENOMIC DNA]</scope>
    <source>
        <strain evidence="3">IMI 349063</strain>
    </source>
</reference>
<evidence type="ECO:0000313" key="3">
    <source>
        <dbReference type="Proteomes" id="UP000007174"/>
    </source>
</evidence>
<evidence type="ECO:0000313" key="2">
    <source>
        <dbReference type="EMBL" id="CCF46333.1"/>
    </source>
</evidence>
<gene>
    <name evidence="2" type="ORF">CH063_15119</name>
</gene>
<dbReference type="EMBL" id="CACQ02008589">
    <property type="protein sequence ID" value="CCF46333.1"/>
    <property type="molecule type" value="Genomic_DNA"/>
</dbReference>
<protein>
    <submittedName>
        <fullName evidence="2">Uncharacterized protein</fullName>
    </submittedName>
</protein>
<keyword evidence="1" id="KW-1133">Transmembrane helix</keyword>
<keyword evidence="1" id="KW-0472">Membrane</keyword>
<dbReference type="HOGENOM" id="CLU_2960653_0_0_1"/>
<keyword evidence="1" id="KW-0812">Transmembrane</keyword>
<accession>H1W1H0</accession>
<organism evidence="2 3">
    <name type="scientific">Colletotrichum higginsianum (strain IMI 349063)</name>
    <name type="common">Crucifer anthracnose fungus</name>
    <dbReference type="NCBI Taxonomy" id="759273"/>
    <lineage>
        <taxon>Eukaryota</taxon>
        <taxon>Fungi</taxon>
        <taxon>Dikarya</taxon>
        <taxon>Ascomycota</taxon>
        <taxon>Pezizomycotina</taxon>
        <taxon>Sordariomycetes</taxon>
        <taxon>Hypocreomycetidae</taxon>
        <taxon>Glomerellales</taxon>
        <taxon>Glomerellaceae</taxon>
        <taxon>Colletotrichum</taxon>
        <taxon>Colletotrichum destructivum species complex</taxon>
    </lineage>
</organism>
<evidence type="ECO:0000256" key="1">
    <source>
        <dbReference type="SAM" id="Phobius"/>
    </source>
</evidence>
<sequence>MPADDAAATGALSITPFASMVAFCGWCFPAAMDRQTTNSPGLRLPLAAAAAAAVHTLVT</sequence>
<dbReference type="AlphaFoldDB" id="H1W1H0"/>